<keyword evidence="3" id="KW-1185">Reference proteome</keyword>
<feature type="region of interest" description="Disordered" evidence="1">
    <location>
        <begin position="77"/>
        <end position="114"/>
    </location>
</feature>
<evidence type="ECO:0000313" key="2">
    <source>
        <dbReference type="EMBL" id="PIK47666.1"/>
    </source>
</evidence>
<comment type="caution">
    <text evidence="2">The sequence shown here is derived from an EMBL/GenBank/DDBJ whole genome shotgun (WGS) entry which is preliminary data.</text>
</comment>
<dbReference type="EMBL" id="MRZV01000566">
    <property type="protein sequence ID" value="PIK47666.1"/>
    <property type="molecule type" value="Genomic_DNA"/>
</dbReference>
<reference evidence="2 3" key="1">
    <citation type="journal article" date="2017" name="PLoS Biol.">
        <title>The sea cucumber genome provides insights into morphological evolution and visceral regeneration.</title>
        <authorList>
            <person name="Zhang X."/>
            <person name="Sun L."/>
            <person name="Yuan J."/>
            <person name="Sun Y."/>
            <person name="Gao Y."/>
            <person name="Zhang L."/>
            <person name="Li S."/>
            <person name="Dai H."/>
            <person name="Hamel J.F."/>
            <person name="Liu C."/>
            <person name="Yu Y."/>
            <person name="Liu S."/>
            <person name="Lin W."/>
            <person name="Guo K."/>
            <person name="Jin S."/>
            <person name="Xu P."/>
            <person name="Storey K.B."/>
            <person name="Huan P."/>
            <person name="Zhang T."/>
            <person name="Zhou Y."/>
            <person name="Zhang J."/>
            <person name="Lin C."/>
            <person name="Li X."/>
            <person name="Xing L."/>
            <person name="Huo D."/>
            <person name="Sun M."/>
            <person name="Wang L."/>
            <person name="Mercier A."/>
            <person name="Li F."/>
            <person name="Yang H."/>
            <person name="Xiang J."/>
        </authorList>
    </citation>
    <scope>NUCLEOTIDE SEQUENCE [LARGE SCALE GENOMIC DNA]</scope>
    <source>
        <strain evidence="2">Shaxun</strain>
        <tissue evidence="2">Muscle</tissue>
    </source>
</reference>
<name>A0A2G8KI47_STIJA</name>
<evidence type="ECO:0000313" key="3">
    <source>
        <dbReference type="Proteomes" id="UP000230750"/>
    </source>
</evidence>
<dbReference type="AlphaFoldDB" id="A0A2G8KI47"/>
<evidence type="ECO:0000256" key="1">
    <source>
        <dbReference type="SAM" id="MobiDB-lite"/>
    </source>
</evidence>
<sequence>MHQLLCFALTGDADPPLEKLSLNDLCDGKVKTEPINSGKQTAKKSTEKFQSLSSKIAGMLQKSSDIRKWSANVPAETKATNRIERPGIQSEAQHPPGMLVKDDTNKKKSGTSLTKGLLGNEAAEVENLPEHHCERKPEKRRSYFGDPLNDFLFLSGVPGYRVISKKRRL</sequence>
<organism evidence="2 3">
    <name type="scientific">Stichopus japonicus</name>
    <name type="common">Sea cucumber</name>
    <dbReference type="NCBI Taxonomy" id="307972"/>
    <lineage>
        <taxon>Eukaryota</taxon>
        <taxon>Metazoa</taxon>
        <taxon>Echinodermata</taxon>
        <taxon>Eleutherozoa</taxon>
        <taxon>Echinozoa</taxon>
        <taxon>Holothuroidea</taxon>
        <taxon>Aspidochirotacea</taxon>
        <taxon>Aspidochirotida</taxon>
        <taxon>Stichopodidae</taxon>
        <taxon>Apostichopus</taxon>
    </lineage>
</organism>
<dbReference type="Proteomes" id="UP000230750">
    <property type="component" value="Unassembled WGS sequence"/>
</dbReference>
<gene>
    <name evidence="2" type="ORF">BSL78_15473</name>
</gene>
<proteinExistence type="predicted"/>
<protein>
    <submittedName>
        <fullName evidence="2">Uncharacterized protein</fullName>
    </submittedName>
</protein>
<accession>A0A2G8KI47</accession>